<dbReference type="AlphaFoldDB" id="A0A2S3Z6M4"/>
<dbReference type="PANTHER" id="PTHR43300:SF11">
    <property type="entry name" value="ACETYLTRANSFERASE RV3034C-RELATED"/>
    <property type="match status" value="1"/>
</dbReference>
<protein>
    <submittedName>
        <fullName evidence="3">Acetyltransferase</fullName>
    </submittedName>
</protein>
<evidence type="ECO:0000256" key="2">
    <source>
        <dbReference type="ARBA" id="ARBA00022737"/>
    </source>
</evidence>
<dbReference type="EMBL" id="PPXD01000033">
    <property type="protein sequence ID" value="POH60830.1"/>
    <property type="molecule type" value="Genomic_DNA"/>
</dbReference>
<dbReference type="InterPro" id="IPR011004">
    <property type="entry name" value="Trimer_LpxA-like_sf"/>
</dbReference>
<organism evidence="3 4">
    <name type="scientific">Cryobacterium zongtaii</name>
    <dbReference type="NCBI Taxonomy" id="1259217"/>
    <lineage>
        <taxon>Bacteria</taxon>
        <taxon>Bacillati</taxon>
        <taxon>Actinomycetota</taxon>
        <taxon>Actinomycetes</taxon>
        <taxon>Micrococcales</taxon>
        <taxon>Microbacteriaceae</taxon>
        <taxon>Cryobacterium</taxon>
    </lineage>
</organism>
<accession>A0A2S3Z6M4</accession>
<sequence length="176" mass="18311">MRRIAVRANVTIGSGFHVGPGSTIWAPQSLAIGKDVYVGKNVTIEVDGKIGDGVLFANLAGLVGRSDHDLHDLGSSVRRSRWVGDFPESLSRETVIGSDVWLGYGAIVLSGVSIGDSSVIGSGAVVVGDVPSNSIVVGNPARVVGQRFSEDDLALHWAALTAAGHRILVGQVEEES</sequence>
<dbReference type="Proteomes" id="UP000237340">
    <property type="component" value="Unassembled WGS sequence"/>
</dbReference>
<gene>
    <name evidence="3" type="ORF">C3B61_19225</name>
</gene>
<evidence type="ECO:0000256" key="1">
    <source>
        <dbReference type="ARBA" id="ARBA00022679"/>
    </source>
</evidence>
<comment type="caution">
    <text evidence="3">The sequence shown here is derived from an EMBL/GenBank/DDBJ whole genome shotgun (WGS) entry which is preliminary data.</text>
</comment>
<name>A0A2S3Z6M4_9MICO</name>
<keyword evidence="2" id="KW-0677">Repeat</keyword>
<dbReference type="PROSITE" id="PS00101">
    <property type="entry name" value="HEXAPEP_TRANSFERASES"/>
    <property type="match status" value="1"/>
</dbReference>
<dbReference type="Pfam" id="PF00132">
    <property type="entry name" value="Hexapep"/>
    <property type="match status" value="1"/>
</dbReference>
<dbReference type="PANTHER" id="PTHR43300">
    <property type="entry name" value="ACETYLTRANSFERASE"/>
    <property type="match status" value="1"/>
</dbReference>
<evidence type="ECO:0000313" key="4">
    <source>
        <dbReference type="Proteomes" id="UP000237340"/>
    </source>
</evidence>
<dbReference type="GO" id="GO:0016740">
    <property type="term" value="F:transferase activity"/>
    <property type="evidence" value="ECO:0007669"/>
    <property type="project" value="UniProtKB-KW"/>
</dbReference>
<evidence type="ECO:0000313" key="3">
    <source>
        <dbReference type="EMBL" id="POH60830.1"/>
    </source>
</evidence>
<dbReference type="SUPFAM" id="SSF51161">
    <property type="entry name" value="Trimeric LpxA-like enzymes"/>
    <property type="match status" value="1"/>
</dbReference>
<dbReference type="InterPro" id="IPR050179">
    <property type="entry name" value="Trans_hexapeptide_repeat"/>
</dbReference>
<dbReference type="Gene3D" id="2.160.10.10">
    <property type="entry name" value="Hexapeptide repeat proteins"/>
    <property type="match status" value="1"/>
</dbReference>
<dbReference type="InterPro" id="IPR018357">
    <property type="entry name" value="Hexapep_transf_CS"/>
</dbReference>
<dbReference type="InterPro" id="IPR001451">
    <property type="entry name" value="Hexapep"/>
</dbReference>
<keyword evidence="1 3" id="KW-0808">Transferase</keyword>
<proteinExistence type="predicted"/>
<keyword evidence="4" id="KW-1185">Reference proteome</keyword>
<reference evidence="3 4" key="1">
    <citation type="submission" date="2018-01" db="EMBL/GenBank/DDBJ databases">
        <title>Cryobacterium sp. nov., from glaciers in China.</title>
        <authorList>
            <person name="Liu Q."/>
            <person name="Xin Y.-H."/>
        </authorList>
    </citation>
    <scope>NUCLEOTIDE SEQUENCE [LARGE SCALE GENOMIC DNA]</scope>
    <source>
        <strain evidence="3 4">TMN-42</strain>
    </source>
</reference>